<accession>A0A401FJM7</accession>
<comment type="caution">
    <text evidence="2">The sequence shown here is derived from an EMBL/GenBank/DDBJ whole genome shotgun (WGS) entry which is preliminary data.</text>
</comment>
<dbReference type="EMBL" id="BEXA01000001">
    <property type="protein sequence ID" value="GAY72441.1"/>
    <property type="molecule type" value="Genomic_DNA"/>
</dbReference>
<evidence type="ECO:0000313" key="3">
    <source>
        <dbReference type="Proteomes" id="UP000286974"/>
    </source>
</evidence>
<gene>
    <name evidence="2" type="ORF">NBRC111893_587</name>
</gene>
<reference evidence="2 3" key="1">
    <citation type="submission" date="2017-11" db="EMBL/GenBank/DDBJ databases">
        <title>Draft Genome Sequence of Lactobacillus curieae NBRC 111893 isolated from Koso, a Japanese sugar-Vegetable Fermented Beverage.</title>
        <authorList>
            <person name="Chiou T.Y."/>
            <person name="Oshima K."/>
            <person name="Suda W."/>
            <person name="Hattori M."/>
            <person name="Takahashi T."/>
        </authorList>
    </citation>
    <scope>NUCLEOTIDE SEQUENCE [LARGE SCALE GENOMIC DNA]</scope>
    <source>
        <strain evidence="2 3">NBRC111893</strain>
    </source>
</reference>
<evidence type="ECO:0000256" key="1">
    <source>
        <dbReference type="SAM" id="MobiDB-lite"/>
    </source>
</evidence>
<name>A0A401FJM7_9LACO</name>
<sequence>MDSEAKQLIDMHDQQLKHSEAWLDKTPFNRNDPKGEQTQGAIKANSPMNVALFLEHDPKLKGAVAFDSFSNVVLVKTPMKR</sequence>
<evidence type="ECO:0000313" key="2">
    <source>
        <dbReference type="EMBL" id="GAY72441.1"/>
    </source>
</evidence>
<dbReference type="RefSeq" id="WP_125007837.1">
    <property type="nucleotide sequence ID" value="NZ_BEXA01000001.1"/>
</dbReference>
<protein>
    <submittedName>
        <fullName evidence="2">Uncharacterized protein</fullName>
    </submittedName>
</protein>
<dbReference type="Proteomes" id="UP000286974">
    <property type="component" value="Unassembled WGS sequence"/>
</dbReference>
<feature type="compositionally biased region" description="Basic and acidic residues" evidence="1">
    <location>
        <begin position="1"/>
        <end position="23"/>
    </location>
</feature>
<keyword evidence="3" id="KW-1185">Reference proteome</keyword>
<organism evidence="2 3">
    <name type="scientific">Lentilactobacillus kosonis</name>
    <dbReference type="NCBI Taxonomy" id="2810561"/>
    <lineage>
        <taxon>Bacteria</taxon>
        <taxon>Bacillati</taxon>
        <taxon>Bacillota</taxon>
        <taxon>Bacilli</taxon>
        <taxon>Lactobacillales</taxon>
        <taxon>Lactobacillaceae</taxon>
        <taxon>Lentilactobacillus</taxon>
    </lineage>
</organism>
<proteinExistence type="predicted"/>
<dbReference type="AlphaFoldDB" id="A0A401FJM7"/>
<feature type="region of interest" description="Disordered" evidence="1">
    <location>
        <begin position="1"/>
        <end position="39"/>
    </location>
</feature>